<evidence type="ECO:0000256" key="3">
    <source>
        <dbReference type="PROSITE-ProRule" id="PRU10007"/>
    </source>
</evidence>
<reference evidence="6" key="1">
    <citation type="submission" date="2016-01" db="EMBL/GenBank/DDBJ databases">
        <authorList>
            <person name="Peeters C."/>
        </authorList>
    </citation>
    <scope>NUCLEOTIDE SEQUENCE [LARGE SCALE GENOMIC DNA]</scope>
    <source>
        <strain evidence="6">LMG 29317</strain>
    </source>
</reference>
<dbReference type="PROSITE" id="PS00687">
    <property type="entry name" value="ALDEHYDE_DEHYDR_GLU"/>
    <property type="match status" value="1"/>
</dbReference>
<dbReference type="AlphaFoldDB" id="A0A158JWW5"/>
<dbReference type="SUPFAM" id="SSF53720">
    <property type="entry name" value="ALDH-like"/>
    <property type="match status" value="1"/>
</dbReference>
<dbReference type="PROSITE" id="PS00070">
    <property type="entry name" value="ALDEHYDE_DEHYDR_CYS"/>
    <property type="match status" value="1"/>
</dbReference>
<evidence type="ECO:0000313" key="6">
    <source>
        <dbReference type="EMBL" id="SAL73474.1"/>
    </source>
</evidence>
<dbReference type="PANTHER" id="PTHR11699">
    <property type="entry name" value="ALDEHYDE DEHYDROGENASE-RELATED"/>
    <property type="match status" value="1"/>
</dbReference>
<comment type="caution">
    <text evidence="6">The sequence shown here is derived from an EMBL/GenBank/DDBJ whole genome shotgun (WGS) entry which is preliminary data.</text>
</comment>
<dbReference type="EMBL" id="FCOM02000021">
    <property type="protein sequence ID" value="SAL73474.1"/>
    <property type="molecule type" value="Genomic_DNA"/>
</dbReference>
<comment type="similarity">
    <text evidence="1 4">Belongs to the aldehyde dehydrogenase family.</text>
</comment>
<keyword evidence="2 4" id="KW-0560">Oxidoreductase</keyword>
<dbReference type="InterPro" id="IPR015590">
    <property type="entry name" value="Aldehyde_DH_dom"/>
</dbReference>
<dbReference type="GO" id="GO:0016620">
    <property type="term" value="F:oxidoreductase activity, acting on the aldehyde or oxo group of donors, NAD or NADP as acceptor"/>
    <property type="evidence" value="ECO:0007669"/>
    <property type="project" value="InterPro"/>
</dbReference>
<keyword evidence="7" id="KW-1185">Reference proteome</keyword>
<dbReference type="Pfam" id="PF00171">
    <property type="entry name" value="Aldedh"/>
    <property type="match status" value="1"/>
</dbReference>
<dbReference type="Gene3D" id="3.40.309.10">
    <property type="entry name" value="Aldehyde Dehydrogenase, Chain A, domain 2"/>
    <property type="match status" value="1"/>
</dbReference>
<dbReference type="OrthoDB" id="6187633at2"/>
<feature type="domain" description="Aldehyde dehydrogenase" evidence="5">
    <location>
        <begin position="27"/>
        <end position="480"/>
    </location>
</feature>
<evidence type="ECO:0000256" key="4">
    <source>
        <dbReference type="RuleBase" id="RU003345"/>
    </source>
</evidence>
<dbReference type="InterPro" id="IPR016162">
    <property type="entry name" value="Ald_DH_N"/>
</dbReference>
<sequence length="484" mass="51166">MTQHIDFGSLPLNPFIDGKRIALSGDVVPTYDPASASVLCNVPVSDENLVADAVRSAKRALKGPWAKVTPAERSRMLFRVAQLIRHDAARLATLESLDSGKPLREAKGDIETSARYFEYYAGIADKLQGDTIPLGPDFVSFTLHEPVGVTAHIIPWNFPLVTTARGLAPALAAGCTAVVKPAEQTPLTALVLADILTEAGVPPGVVNVVCGPGDVTGASLVNHPDVAHVTFTGSVETGKSVMRAAAGHVASVTMELGGKSPVVVLADANLDEALAGTLKAAFMNAGQVCSAGSRLVIEKSCADDFLAKLKARIGDFTYGRGLDDPDIGPLVSDEQLQRVGNIVAQSRKSGAEVLIGGNVKRPANLAGWFHEPTVLLAHDRRNQAVQEEIFGPVLTVQIADDFDHACELAEDTPFGLVGGIYTKDVSKALRFSRHLSAGQVFINQYFAGGVETPFGGTKNSGFGREKGLEGLKAYYHVKTVTARL</sequence>
<dbReference type="Gene3D" id="3.40.605.10">
    <property type="entry name" value="Aldehyde Dehydrogenase, Chain A, domain 1"/>
    <property type="match status" value="1"/>
</dbReference>
<dbReference type="InterPro" id="IPR029510">
    <property type="entry name" value="Ald_DH_CS_GLU"/>
</dbReference>
<organism evidence="6 7">
    <name type="scientific">Caballeronia arvi</name>
    <dbReference type="NCBI Taxonomy" id="1777135"/>
    <lineage>
        <taxon>Bacteria</taxon>
        <taxon>Pseudomonadati</taxon>
        <taxon>Pseudomonadota</taxon>
        <taxon>Betaproteobacteria</taxon>
        <taxon>Burkholderiales</taxon>
        <taxon>Burkholderiaceae</taxon>
        <taxon>Caballeronia</taxon>
    </lineage>
</organism>
<evidence type="ECO:0000259" key="5">
    <source>
        <dbReference type="Pfam" id="PF00171"/>
    </source>
</evidence>
<proteinExistence type="inferred from homology"/>
<dbReference type="InterPro" id="IPR016160">
    <property type="entry name" value="Ald_DH_CS_CYS"/>
</dbReference>
<dbReference type="InterPro" id="IPR016161">
    <property type="entry name" value="Ald_DH/histidinol_DH"/>
</dbReference>
<dbReference type="Proteomes" id="UP000055019">
    <property type="component" value="Unassembled WGS sequence"/>
</dbReference>
<protein>
    <submittedName>
        <fullName evidence="6">Aldehyde dehydrogenase</fullName>
    </submittedName>
</protein>
<evidence type="ECO:0000313" key="7">
    <source>
        <dbReference type="Proteomes" id="UP000055019"/>
    </source>
</evidence>
<evidence type="ECO:0000256" key="1">
    <source>
        <dbReference type="ARBA" id="ARBA00009986"/>
    </source>
</evidence>
<evidence type="ECO:0000256" key="2">
    <source>
        <dbReference type="ARBA" id="ARBA00023002"/>
    </source>
</evidence>
<dbReference type="InterPro" id="IPR016163">
    <property type="entry name" value="Ald_DH_C"/>
</dbReference>
<name>A0A158JWW5_9BURK</name>
<gene>
    <name evidence="6" type="ORF">AWB74_04494</name>
</gene>
<dbReference type="RefSeq" id="WP_061148927.1">
    <property type="nucleotide sequence ID" value="NZ_FCOM02000021.1"/>
</dbReference>
<accession>A0A158JWW5</accession>
<feature type="active site" evidence="3">
    <location>
        <position position="255"/>
    </location>
</feature>
<dbReference type="FunFam" id="3.40.605.10:FF:000007">
    <property type="entry name" value="NAD/NADP-dependent betaine aldehyde dehydrogenase"/>
    <property type="match status" value="1"/>
</dbReference>